<dbReference type="EMBL" id="BNCQ01000005">
    <property type="protein sequence ID" value="GIL98536.1"/>
    <property type="molecule type" value="Genomic_DNA"/>
</dbReference>
<feature type="region of interest" description="Disordered" evidence="1">
    <location>
        <begin position="92"/>
        <end position="146"/>
    </location>
</feature>
<protein>
    <submittedName>
        <fullName evidence="2">Uncharacterized protein</fullName>
    </submittedName>
</protein>
<dbReference type="EMBL" id="BNCP01000002">
    <property type="protein sequence ID" value="GIL70815.1"/>
    <property type="molecule type" value="Genomic_DNA"/>
</dbReference>
<dbReference type="Proteomes" id="UP000722791">
    <property type="component" value="Unassembled WGS sequence"/>
</dbReference>
<gene>
    <name evidence="2" type="ORF">Vretifemale_1509</name>
    <name evidence="3" type="ORF">Vretimale_3905</name>
</gene>
<evidence type="ECO:0000256" key="1">
    <source>
        <dbReference type="SAM" id="MobiDB-lite"/>
    </source>
</evidence>
<dbReference type="Proteomes" id="UP000747110">
    <property type="component" value="Unassembled WGS sequence"/>
</dbReference>
<evidence type="ECO:0000313" key="3">
    <source>
        <dbReference type="EMBL" id="GIL98536.1"/>
    </source>
</evidence>
<evidence type="ECO:0000313" key="2">
    <source>
        <dbReference type="EMBL" id="GIL70815.1"/>
    </source>
</evidence>
<accession>A0A8J4BYP6</accession>
<sequence>MAAVAKHNNGTIMHGRESTTTHGPGFGFGSKHGCVSAAAPAAAVPEIRDGGAAMRATDSAPPAAADWSQLEIDERVLAELSWEIREVVRQSIWAAEGRRGRTGRGPSAVPTAGSRPQRGRQGSKSRPHDSWQHPGQLDIRRFHKPG</sequence>
<organism evidence="2 4">
    <name type="scientific">Volvox reticuliferus</name>
    <dbReference type="NCBI Taxonomy" id="1737510"/>
    <lineage>
        <taxon>Eukaryota</taxon>
        <taxon>Viridiplantae</taxon>
        <taxon>Chlorophyta</taxon>
        <taxon>core chlorophytes</taxon>
        <taxon>Chlorophyceae</taxon>
        <taxon>CS clade</taxon>
        <taxon>Chlamydomonadales</taxon>
        <taxon>Volvocaceae</taxon>
        <taxon>Volvox</taxon>
    </lineage>
</organism>
<name>A0A8J4BYP6_9CHLO</name>
<dbReference type="AlphaFoldDB" id="A0A8J4BYP6"/>
<comment type="caution">
    <text evidence="2">The sequence shown here is derived from an EMBL/GenBank/DDBJ whole genome shotgun (WGS) entry which is preliminary data.</text>
</comment>
<reference evidence="2" key="1">
    <citation type="journal article" date="2021" name="Proc. Natl. Acad. Sci. U.S.A.">
        <title>Three genomes in the algal genus Volvox reveal the fate of a haploid sex-determining region after a transition to homothallism.</title>
        <authorList>
            <person name="Yamamoto K."/>
            <person name="Hamaji T."/>
            <person name="Kawai-Toyooka H."/>
            <person name="Matsuzaki R."/>
            <person name="Takahashi F."/>
            <person name="Nishimura Y."/>
            <person name="Kawachi M."/>
            <person name="Noguchi H."/>
            <person name="Minakuchi Y."/>
            <person name="Umen J.G."/>
            <person name="Toyoda A."/>
            <person name="Nozaki H."/>
        </authorList>
    </citation>
    <scope>NUCLEOTIDE SEQUENCE</scope>
    <source>
        <strain evidence="3">NIES-3785</strain>
        <strain evidence="2">NIES-3786</strain>
    </source>
</reference>
<feature type="region of interest" description="Disordered" evidence="1">
    <location>
        <begin position="1"/>
        <end position="23"/>
    </location>
</feature>
<evidence type="ECO:0000313" key="4">
    <source>
        <dbReference type="Proteomes" id="UP000747110"/>
    </source>
</evidence>
<keyword evidence="4" id="KW-1185">Reference proteome</keyword>
<proteinExistence type="predicted"/>
<feature type="region of interest" description="Disordered" evidence="1">
    <location>
        <begin position="50"/>
        <end position="69"/>
    </location>
</feature>